<dbReference type="InterPro" id="IPR039748">
    <property type="entry name" value="RPC3"/>
</dbReference>
<protein>
    <recommendedName>
        <fullName evidence="2 3">DNA-directed RNA polymerase III subunit RPC3</fullName>
        <shortName evidence="3">RNA polymerase III subunit C3</shortName>
    </recommendedName>
</protein>
<dbReference type="EMBL" id="KQ248222">
    <property type="protein sequence ID" value="KNC71732.1"/>
    <property type="molecule type" value="Genomic_DNA"/>
</dbReference>
<accession>A0A0L0F4V2</accession>
<organism evidence="5 6">
    <name type="scientific">Sphaeroforma arctica JP610</name>
    <dbReference type="NCBI Taxonomy" id="667725"/>
    <lineage>
        <taxon>Eukaryota</taxon>
        <taxon>Ichthyosporea</taxon>
        <taxon>Ichthyophonida</taxon>
        <taxon>Sphaeroforma</taxon>
    </lineage>
</organism>
<dbReference type="InterPro" id="IPR036390">
    <property type="entry name" value="WH_DNA-bd_sf"/>
</dbReference>
<dbReference type="InterPro" id="IPR013197">
    <property type="entry name" value="RNA_pol_III_RPC82-rel_HTH"/>
</dbReference>
<comment type="similarity">
    <text evidence="3">Belongs to the eukaryotic RPC3/POLR3C RNA polymerase subunit family.</text>
</comment>
<dbReference type="GO" id="GO:0003697">
    <property type="term" value="F:single-stranded DNA binding"/>
    <property type="evidence" value="ECO:0007669"/>
    <property type="project" value="UniProtKB-UniRule"/>
</dbReference>
<keyword evidence="3" id="KW-0804">Transcription</keyword>
<comment type="function">
    <text evidence="3">DNA-dependent RNA polymerase catalyzes the transcription of DNA into RNA using the four ribonucleoside triphosphates as substrates. Specific core component of RNA polymerase III which synthesizes small RNAs, such as 5S rRNA and tRNAs.</text>
</comment>
<dbReference type="SUPFAM" id="SSF46785">
    <property type="entry name" value="Winged helix' DNA-binding domain"/>
    <property type="match status" value="1"/>
</dbReference>
<evidence type="ECO:0000256" key="3">
    <source>
        <dbReference type="RuleBase" id="RU367076"/>
    </source>
</evidence>
<reference evidence="5 6" key="1">
    <citation type="submission" date="2011-02" db="EMBL/GenBank/DDBJ databases">
        <title>The Genome Sequence of Sphaeroforma arctica JP610.</title>
        <authorList>
            <consortium name="The Broad Institute Genome Sequencing Platform"/>
            <person name="Russ C."/>
            <person name="Cuomo C."/>
            <person name="Young S.K."/>
            <person name="Zeng Q."/>
            <person name="Gargeya S."/>
            <person name="Alvarado L."/>
            <person name="Berlin A."/>
            <person name="Chapman S.B."/>
            <person name="Chen Z."/>
            <person name="Freedman E."/>
            <person name="Gellesch M."/>
            <person name="Goldberg J."/>
            <person name="Griggs A."/>
            <person name="Gujja S."/>
            <person name="Heilman E."/>
            <person name="Heiman D."/>
            <person name="Howarth C."/>
            <person name="Mehta T."/>
            <person name="Neiman D."/>
            <person name="Pearson M."/>
            <person name="Roberts A."/>
            <person name="Saif S."/>
            <person name="Shea T."/>
            <person name="Shenoy N."/>
            <person name="Sisk P."/>
            <person name="Stolte C."/>
            <person name="Sykes S."/>
            <person name="White J."/>
            <person name="Yandava C."/>
            <person name="Burger G."/>
            <person name="Gray M.W."/>
            <person name="Holland P.W.H."/>
            <person name="King N."/>
            <person name="Lang F.B.F."/>
            <person name="Roger A.J."/>
            <person name="Ruiz-Trillo I."/>
            <person name="Haas B."/>
            <person name="Nusbaum C."/>
            <person name="Birren B."/>
        </authorList>
    </citation>
    <scope>NUCLEOTIDE SEQUENCE [LARGE SCALE GENOMIC DNA]</scope>
    <source>
        <strain evidence="5 6">JP610</strain>
    </source>
</reference>
<gene>
    <name evidence="5" type="ORF">SARC_15726</name>
</gene>
<sequence>MECQQNLAKGIIHDQFGSIAARVADSLVSRGPSTLRELIACNTTIKPTSLREAMLVMLQFGIVSVQHRHDTKKGSDTTLYTIELHQVMYRLRYPRYKAVTRRLFPVTNDNDESSKDNQAAALKVIELLWLAGRQTMGQLANTLEELFDSPSSIKFVLNRLIDLRLIRRAEKPRQVEVDVNDTVVVRGGSDTALDFSLTSGYMGRIISGSAKRKVR</sequence>
<comment type="similarity">
    <text evidence="1">Belongs to the RNA polymerase beta chain family.</text>
</comment>
<keyword evidence="3" id="KW-0539">Nucleus</keyword>
<dbReference type="AlphaFoldDB" id="A0A0L0F4V2"/>
<dbReference type="Gene3D" id="1.10.10.10">
    <property type="entry name" value="Winged helix-like DNA-binding domain superfamily/Winged helix DNA-binding domain"/>
    <property type="match status" value="1"/>
</dbReference>
<feature type="non-terminal residue" evidence="5">
    <location>
        <position position="215"/>
    </location>
</feature>
<comment type="subunit">
    <text evidence="3">Component of the RNA polymerase III (Pol III) complex consisting of 17 subunits.</text>
</comment>
<evidence type="ECO:0000259" key="4">
    <source>
        <dbReference type="Pfam" id="PF08221"/>
    </source>
</evidence>
<dbReference type="Pfam" id="PF08221">
    <property type="entry name" value="HTH_9"/>
    <property type="match status" value="1"/>
</dbReference>
<feature type="domain" description="RNA polymerase III subunit RPC82-related helix-turn-helix" evidence="4">
    <location>
        <begin position="7"/>
        <end position="63"/>
    </location>
</feature>
<keyword evidence="6" id="KW-1185">Reference proteome</keyword>
<dbReference type="OrthoDB" id="272392at2759"/>
<dbReference type="GO" id="GO:0005666">
    <property type="term" value="C:RNA polymerase III complex"/>
    <property type="evidence" value="ECO:0007669"/>
    <property type="project" value="UniProtKB-UniRule"/>
</dbReference>
<dbReference type="Proteomes" id="UP000054560">
    <property type="component" value="Unassembled WGS sequence"/>
</dbReference>
<evidence type="ECO:0000256" key="1">
    <source>
        <dbReference type="ARBA" id="ARBA00006835"/>
    </source>
</evidence>
<keyword evidence="3" id="KW-0240">DNA-directed RNA polymerase</keyword>
<dbReference type="RefSeq" id="XP_014145634.1">
    <property type="nucleotide sequence ID" value="XM_014290159.1"/>
</dbReference>
<proteinExistence type="inferred from homology"/>
<evidence type="ECO:0000313" key="6">
    <source>
        <dbReference type="Proteomes" id="UP000054560"/>
    </source>
</evidence>
<dbReference type="InterPro" id="IPR036388">
    <property type="entry name" value="WH-like_DNA-bd_sf"/>
</dbReference>
<evidence type="ECO:0000313" key="5">
    <source>
        <dbReference type="EMBL" id="KNC71732.1"/>
    </source>
</evidence>
<comment type="subcellular location">
    <subcellularLocation>
        <location evidence="3">Nucleus</location>
    </subcellularLocation>
</comment>
<dbReference type="GeneID" id="25916230"/>
<evidence type="ECO:0000256" key="2">
    <source>
        <dbReference type="ARBA" id="ARBA00016689"/>
    </source>
</evidence>
<name>A0A0L0F4V2_9EUKA</name>
<dbReference type="PANTHER" id="PTHR12949:SF0">
    <property type="entry name" value="DNA-DIRECTED RNA POLYMERASE III SUBUNIT RPC3"/>
    <property type="match status" value="1"/>
</dbReference>
<dbReference type="PANTHER" id="PTHR12949">
    <property type="entry name" value="RNA POLYMERASE III DNA DIRECTED -RELATED"/>
    <property type="match status" value="1"/>
</dbReference>